<dbReference type="GO" id="GO:0005886">
    <property type="term" value="C:plasma membrane"/>
    <property type="evidence" value="ECO:0007669"/>
    <property type="project" value="UniProtKB-SubCell"/>
</dbReference>
<dbReference type="Proteomes" id="UP000182944">
    <property type="component" value="Unassembled WGS sequence"/>
</dbReference>
<name>A0A1H2YCI9_9RHOB</name>
<evidence type="ECO:0000256" key="4">
    <source>
        <dbReference type="ARBA" id="ARBA00022475"/>
    </source>
</evidence>
<gene>
    <name evidence="12" type="primary">fliP</name>
    <name evidence="13" type="ORF">SAMN05444276_102802</name>
</gene>
<keyword evidence="7 12" id="KW-0653">Protein transport</keyword>
<proteinExistence type="inferred from homology"/>
<keyword evidence="9 12" id="KW-0472">Membrane</keyword>
<dbReference type="OrthoDB" id="9805111at2"/>
<dbReference type="NCBIfam" id="NF009438">
    <property type="entry name" value="PRK12797.1"/>
    <property type="match status" value="1"/>
</dbReference>
<feature type="transmembrane region" description="Helical" evidence="12">
    <location>
        <begin position="207"/>
        <end position="229"/>
    </location>
</feature>
<evidence type="ECO:0000256" key="10">
    <source>
        <dbReference type="ARBA" id="ARBA00023143"/>
    </source>
</evidence>
<evidence type="ECO:0000256" key="3">
    <source>
        <dbReference type="ARBA" id="ARBA00022448"/>
    </source>
</evidence>
<comment type="function">
    <text evidence="12">Plays a role in the flagellum-specific transport system.</text>
</comment>
<dbReference type="PRINTS" id="PR01302">
    <property type="entry name" value="TYPE3IMPPROT"/>
</dbReference>
<dbReference type="STRING" id="1545044.SAMN05444276_102802"/>
<evidence type="ECO:0000256" key="8">
    <source>
        <dbReference type="ARBA" id="ARBA00022989"/>
    </source>
</evidence>
<dbReference type="Pfam" id="PF00813">
    <property type="entry name" value="FliP"/>
    <property type="match status" value="1"/>
</dbReference>
<evidence type="ECO:0000256" key="6">
    <source>
        <dbReference type="ARBA" id="ARBA00022795"/>
    </source>
</evidence>
<keyword evidence="5 12" id="KW-0812">Transmembrane</keyword>
<feature type="transmembrane region" description="Helical" evidence="12">
    <location>
        <begin position="106"/>
        <end position="121"/>
    </location>
</feature>
<dbReference type="EMBL" id="FNNA01000002">
    <property type="protein sequence ID" value="SDX02685.1"/>
    <property type="molecule type" value="Genomic_DNA"/>
</dbReference>
<evidence type="ECO:0000256" key="7">
    <source>
        <dbReference type="ARBA" id="ARBA00022927"/>
    </source>
</evidence>
<dbReference type="PRINTS" id="PR00951">
    <property type="entry name" value="FLGBIOSNFLIP"/>
</dbReference>
<accession>A0A1H2YCI9</accession>
<keyword evidence="11 12" id="KW-1006">Bacterial flagellum protein export</keyword>
<keyword evidence="4 12" id="KW-1003">Cell membrane</keyword>
<keyword evidence="13" id="KW-0966">Cell projection</keyword>
<evidence type="ECO:0000256" key="5">
    <source>
        <dbReference type="ARBA" id="ARBA00022692"/>
    </source>
</evidence>
<dbReference type="GO" id="GO:0009306">
    <property type="term" value="P:protein secretion"/>
    <property type="evidence" value="ECO:0007669"/>
    <property type="project" value="UniProtKB-UniRule"/>
</dbReference>
<dbReference type="AlphaFoldDB" id="A0A1H2YCI9"/>
<sequence length="272" mass="28308">MAICLHTRVFGSVSASRCASQFAAAIAALLIGLALTGPAAAQDLPGFSAGGEALGGLGRNAILLVGGLTLLSLAPGLAIMVTCFPFVVTVLSILRQSIGLQQSPPNMLIVSLAIFLSWYVMDPVLRDAWQVAGAPLQRGEITLPVAFERGVEPFRRFMAERIDPDTMAALADVAPTPAGAAPVTDDPQTAPLSLIVPSFMLSEIQKAFAIGFLVSLPFLIIDLVVSAILMSMGMMMVPPTVVALPFKLAFFVAVDGWGLLASALVRGYQGGG</sequence>
<keyword evidence="3 12" id="KW-0813">Transport</keyword>
<comment type="subcellular location">
    <subcellularLocation>
        <location evidence="12">Cell membrane</location>
        <topology evidence="12">Multi-pass membrane protein</topology>
    </subcellularLocation>
    <subcellularLocation>
        <location evidence="12">Bacterial flagellum basal body</location>
    </subcellularLocation>
</comment>
<keyword evidence="6 12" id="KW-1005">Bacterial flagellum biogenesis</keyword>
<keyword evidence="8 12" id="KW-1133">Transmembrane helix</keyword>
<dbReference type="GO" id="GO:0044781">
    <property type="term" value="P:bacterial-type flagellum organization"/>
    <property type="evidence" value="ECO:0007669"/>
    <property type="project" value="UniProtKB-UniRule"/>
</dbReference>
<evidence type="ECO:0000256" key="12">
    <source>
        <dbReference type="RuleBase" id="RU362069"/>
    </source>
</evidence>
<dbReference type="PANTHER" id="PTHR30587:SF0">
    <property type="entry name" value="FLAGELLAR BIOSYNTHETIC PROTEIN FLIP"/>
    <property type="match status" value="1"/>
</dbReference>
<keyword evidence="10" id="KW-0975">Bacterial flagellum</keyword>
<comment type="similarity">
    <text evidence="1 12">Belongs to the FliP/MopC/SpaP family.</text>
</comment>
<dbReference type="InterPro" id="IPR005837">
    <property type="entry name" value="FliP"/>
</dbReference>
<evidence type="ECO:0000256" key="2">
    <source>
        <dbReference type="ARBA" id="ARBA00021714"/>
    </source>
</evidence>
<evidence type="ECO:0000313" key="14">
    <source>
        <dbReference type="Proteomes" id="UP000182944"/>
    </source>
</evidence>
<dbReference type="NCBIfam" id="TIGR01103">
    <property type="entry name" value="fliP"/>
    <property type="match status" value="1"/>
</dbReference>
<dbReference type="PANTHER" id="PTHR30587">
    <property type="entry name" value="FLAGELLAR BIOSYNTHETIC PROTEIN FLIP"/>
    <property type="match status" value="1"/>
</dbReference>
<feature type="transmembrane region" description="Helical" evidence="12">
    <location>
        <begin position="241"/>
        <end position="265"/>
    </location>
</feature>
<evidence type="ECO:0000256" key="1">
    <source>
        <dbReference type="ARBA" id="ARBA00006257"/>
    </source>
</evidence>
<evidence type="ECO:0000256" key="9">
    <source>
        <dbReference type="ARBA" id="ARBA00023136"/>
    </source>
</evidence>
<evidence type="ECO:0000256" key="11">
    <source>
        <dbReference type="ARBA" id="ARBA00023225"/>
    </source>
</evidence>
<dbReference type="InterPro" id="IPR005838">
    <property type="entry name" value="T3SS_IM_P"/>
</dbReference>
<dbReference type="GO" id="GO:0009425">
    <property type="term" value="C:bacterial-type flagellum basal body"/>
    <property type="evidence" value="ECO:0007669"/>
    <property type="project" value="UniProtKB-SubCell"/>
</dbReference>
<protein>
    <recommendedName>
        <fullName evidence="2 12">Flagellar biosynthetic protein FliP</fullName>
    </recommendedName>
</protein>
<feature type="transmembrane region" description="Helical" evidence="12">
    <location>
        <begin position="61"/>
        <end position="94"/>
    </location>
</feature>
<keyword evidence="13" id="KW-0282">Flagellum</keyword>
<evidence type="ECO:0000313" key="13">
    <source>
        <dbReference type="EMBL" id="SDX02685.1"/>
    </source>
</evidence>
<keyword evidence="14" id="KW-1185">Reference proteome</keyword>
<reference evidence="14" key="1">
    <citation type="submission" date="2016-10" db="EMBL/GenBank/DDBJ databases">
        <authorList>
            <person name="Varghese N."/>
            <person name="Submissions S."/>
        </authorList>
    </citation>
    <scope>NUCLEOTIDE SEQUENCE [LARGE SCALE GENOMIC DNA]</scope>
    <source>
        <strain evidence="14">DSM 29303</strain>
    </source>
</reference>
<organism evidence="13 14">
    <name type="scientific">Paracoccus sanguinis</name>
    <dbReference type="NCBI Taxonomy" id="1545044"/>
    <lineage>
        <taxon>Bacteria</taxon>
        <taxon>Pseudomonadati</taxon>
        <taxon>Pseudomonadota</taxon>
        <taxon>Alphaproteobacteria</taxon>
        <taxon>Rhodobacterales</taxon>
        <taxon>Paracoccaceae</taxon>
        <taxon>Paracoccus</taxon>
    </lineage>
</organism>
<keyword evidence="13" id="KW-0969">Cilium</keyword>